<dbReference type="PANTHER" id="PTHR45586">
    <property type="entry name" value="TPR REPEAT-CONTAINING PROTEIN PA4667"/>
    <property type="match status" value="1"/>
</dbReference>
<dbReference type="PROSITE" id="PS50005">
    <property type="entry name" value="TPR"/>
    <property type="match status" value="2"/>
</dbReference>
<dbReference type="Pfam" id="PF13181">
    <property type="entry name" value="TPR_8"/>
    <property type="match status" value="1"/>
</dbReference>
<proteinExistence type="predicted"/>
<dbReference type="SUPFAM" id="SSF48452">
    <property type="entry name" value="TPR-like"/>
    <property type="match status" value="2"/>
</dbReference>
<reference evidence="6 7" key="1">
    <citation type="submission" date="2023-07" db="EMBL/GenBank/DDBJ databases">
        <title>Sorghum-associated microbial communities from plants grown in Nebraska, USA.</title>
        <authorList>
            <person name="Schachtman D."/>
        </authorList>
    </citation>
    <scope>NUCLEOTIDE SEQUENCE [LARGE SCALE GENOMIC DNA]</scope>
    <source>
        <strain evidence="6 7">BE198</strain>
    </source>
</reference>
<keyword evidence="5" id="KW-0732">Signal</keyword>
<organism evidence="6 7">
    <name type="scientific">Lysobacter niastensis</name>
    <dbReference type="NCBI Taxonomy" id="380629"/>
    <lineage>
        <taxon>Bacteria</taxon>
        <taxon>Pseudomonadati</taxon>
        <taxon>Pseudomonadota</taxon>
        <taxon>Gammaproteobacteria</taxon>
        <taxon>Lysobacterales</taxon>
        <taxon>Lysobacteraceae</taxon>
        <taxon>Lysobacter</taxon>
    </lineage>
</organism>
<feature type="signal peptide" evidence="5">
    <location>
        <begin position="1"/>
        <end position="30"/>
    </location>
</feature>
<dbReference type="Gene3D" id="1.25.40.10">
    <property type="entry name" value="Tetratricopeptide repeat domain"/>
    <property type="match status" value="2"/>
</dbReference>
<feature type="compositionally biased region" description="Polar residues" evidence="4">
    <location>
        <begin position="53"/>
        <end position="65"/>
    </location>
</feature>
<feature type="repeat" description="TPR" evidence="3">
    <location>
        <begin position="187"/>
        <end position="220"/>
    </location>
</feature>
<name>A0ABU1W5S5_9GAMM</name>
<evidence type="ECO:0000313" key="6">
    <source>
        <dbReference type="EMBL" id="MDR7132929.1"/>
    </source>
</evidence>
<feature type="repeat" description="TPR" evidence="3">
    <location>
        <begin position="328"/>
        <end position="361"/>
    </location>
</feature>
<gene>
    <name evidence="6" type="ORF">J2X06_000113</name>
</gene>
<dbReference type="PANTHER" id="PTHR45586:SF1">
    <property type="entry name" value="LIPOPOLYSACCHARIDE ASSEMBLY PROTEIN B"/>
    <property type="match status" value="1"/>
</dbReference>
<evidence type="ECO:0000256" key="4">
    <source>
        <dbReference type="SAM" id="MobiDB-lite"/>
    </source>
</evidence>
<dbReference type="Pfam" id="PF14559">
    <property type="entry name" value="TPR_19"/>
    <property type="match status" value="1"/>
</dbReference>
<comment type="caution">
    <text evidence="6">The sequence shown here is derived from an EMBL/GenBank/DDBJ whole genome shotgun (WGS) entry which is preliminary data.</text>
</comment>
<accession>A0ABU1W5S5</accession>
<dbReference type="InterPro" id="IPR011990">
    <property type="entry name" value="TPR-like_helical_dom_sf"/>
</dbReference>
<evidence type="ECO:0000256" key="1">
    <source>
        <dbReference type="ARBA" id="ARBA00022737"/>
    </source>
</evidence>
<feature type="region of interest" description="Disordered" evidence="4">
    <location>
        <begin position="31"/>
        <end position="76"/>
    </location>
</feature>
<protein>
    <submittedName>
        <fullName evidence="6">Tetratricopeptide (TPR) repeat protein</fullName>
    </submittedName>
</protein>
<feature type="chain" id="PRO_5045882060" evidence="5">
    <location>
        <begin position="31"/>
        <end position="407"/>
    </location>
</feature>
<keyword evidence="2 3" id="KW-0802">TPR repeat</keyword>
<feature type="compositionally biased region" description="Basic and acidic residues" evidence="4">
    <location>
        <begin position="36"/>
        <end position="52"/>
    </location>
</feature>
<dbReference type="InterPro" id="IPR019734">
    <property type="entry name" value="TPR_rpt"/>
</dbReference>
<sequence>MNKSSTRNRSLLAAAIGAVLAFGALSQVHAQASQRAQERREREAQKGQEKSSKSAAANQFPNATRQEPEAKASAKVTPKLQKMMKLYDDDKGAEARVIADEILANPAANAYDKSFSAQIAGQIAYEADDTAGALRYWNQAIESNGLDNNAHFGTMFTVAQVLLQEDKYAESLAMIDRFLKESGSHTPEQLIVKGNALYRLERYPEAAAVLKQAIEASPQPKSEWQQLLMAAYAESGQGAEASKMAEAVAAKNPNDKRAQLNLAVVYQQNDMYDKSAAVMEKLRASGQLTEDKEYRQLYASYLNMDGKEKEAIAVINDGMQKGILKPDYQTYLALAQAYYFSDQMAPAIDAYKKAAPLSPDGETYLNLARVLWQEDRIPEAKEAAKQAIAKGVKKPDDAKKILALPAK</sequence>
<evidence type="ECO:0000256" key="3">
    <source>
        <dbReference type="PROSITE-ProRule" id="PRU00339"/>
    </source>
</evidence>
<dbReference type="Proteomes" id="UP001251524">
    <property type="component" value="Unassembled WGS sequence"/>
</dbReference>
<dbReference type="RefSeq" id="WP_310056879.1">
    <property type="nucleotide sequence ID" value="NZ_JAVDVY010000001.1"/>
</dbReference>
<dbReference type="EMBL" id="JAVDVY010000001">
    <property type="protein sequence ID" value="MDR7132929.1"/>
    <property type="molecule type" value="Genomic_DNA"/>
</dbReference>
<evidence type="ECO:0000256" key="2">
    <source>
        <dbReference type="ARBA" id="ARBA00022803"/>
    </source>
</evidence>
<keyword evidence="1" id="KW-0677">Repeat</keyword>
<keyword evidence="7" id="KW-1185">Reference proteome</keyword>
<dbReference type="SMART" id="SM00028">
    <property type="entry name" value="TPR"/>
    <property type="match status" value="3"/>
</dbReference>
<evidence type="ECO:0000313" key="7">
    <source>
        <dbReference type="Proteomes" id="UP001251524"/>
    </source>
</evidence>
<dbReference type="InterPro" id="IPR051012">
    <property type="entry name" value="CellSynth/LPSAsmb/PSIAsmb"/>
</dbReference>
<evidence type="ECO:0000256" key="5">
    <source>
        <dbReference type="SAM" id="SignalP"/>
    </source>
</evidence>